<evidence type="ECO:0000313" key="3">
    <source>
        <dbReference type="Proteomes" id="UP000499080"/>
    </source>
</evidence>
<dbReference type="EMBL" id="BGPR01003522">
    <property type="protein sequence ID" value="GBM89207.1"/>
    <property type="molecule type" value="Genomic_DNA"/>
</dbReference>
<dbReference type="PANTHER" id="PTHR47510:SF3">
    <property type="entry name" value="ENDO_EXONUCLEASE_PHOSPHATASE DOMAIN-CONTAINING PROTEIN"/>
    <property type="match status" value="1"/>
</dbReference>
<dbReference type="GO" id="GO:0003964">
    <property type="term" value="F:RNA-directed DNA polymerase activity"/>
    <property type="evidence" value="ECO:0007669"/>
    <property type="project" value="UniProtKB-KW"/>
</dbReference>
<reference evidence="2 3" key="1">
    <citation type="journal article" date="2019" name="Sci. Rep.">
        <title>Orb-weaving spider Araneus ventricosus genome elucidates the spidroin gene catalogue.</title>
        <authorList>
            <person name="Kono N."/>
            <person name="Nakamura H."/>
            <person name="Ohtoshi R."/>
            <person name="Moran D.A.P."/>
            <person name="Shinohara A."/>
            <person name="Yoshida Y."/>
            <person name="Fujiwara M."/>
            <person name="Mori M."/>
            <person name="Tomita M."/>
            <person name="Arakawa K."/>
        </authorList>
    </citation>
    <scope>NUCLEOTIDE SEQUENCE [LARGE SCALE GENOMIC DNA]</scope>
</reference>
<name>A0A4Y2JGT6_ARAVE</name>
<dbReference type="PANTHER" id="PTHR47510">
    <property type="entry name" value="REVERSE TRANSCRIPTASE DOMAIN-CONTAINING PROTEIN"/>
    <property type="match status" value="1"/>
</dbReference>
<proteinExistence type="predicted"/>
<dbReference type="InterPro" id="IPR036691">
    <property type="entry name" value="Endo/exonu/phosph_ase_sf"/>
</dbReference>
<keyword evidence="3" id="KW-1185">Reference proteome</keyword>
<organism evidence="2 3">
    <name type="scientific">Araneus ventricosus</name>
    <name type="common">Orbweaver spider</name>
    <name type="synonym">Epeira ventricosa</name>
    <dbReference type="NCBI Taxonomy" id="182803"/>
    <lineage>
        <taxon>Eukaryota</taxon>
        <taxon>Metazoa</taxon>
        <taxon>Ecdysozoa</taxon>
        <taxon>Arthropoda</taxon>
        <taxon>Chelicerata</taxon>
        <taxon>Arachnida</taxon>
        <taxon>Araneae</taxon>
        <taxon>Araneomorphae</taxon>
        <taxon>Entelegynae</taxon>
        <taxon>Araneoidea</taxon>
        <taxon>Araneidae</taxon>
        <taxon>Araneus</taxon>
    </lineage>
</organism>
<dbReference type="AlphaFoldDB" id="A0A4Y2JGT6"/>
<comment type="caution">
    <text evidence="2">The sequence shown here is derived from an EMBL/GenBank/DDBJ whole genome shotgun (WGS) entry which is preliminary data.</text>
</comment>
<dbReference type="Pfam" id="PF14529">
    <property type="entry name" value="Exo_endo_phos_2"/>
    <property type="match status" value="1"/>
</dbReference>
<dbReference type="InterPro" id="IPR005135">
    <property type="entry name" value="Endo/exonuclease/phosphatase"/>
</dbReference>
<protein>
    <submittedName>
        <fullName evidence="2">Putative RNA-directed DNA polymerase from transposon X-element</fullName>
    </submittedName>
</protein>
<evidence type="ECO:0000259" key="1">
    <source>
        <dbReference type="Pfam" id="PF14529"/>
    </source>
</evidence>
<dbReference type="OrthoDB" id="10065625at2759"/>
<sequence length="470" mass="53778">MQPDIIAIQETHLNLSNKLKIPNYTAYRTDRTTHRGGGTALLPPHGRVLTQELDRLFNQSSKAIVVDDYNAKHPAWSVGRYNINGSIIHNHIANNNLVLLYPLEPTHFPYHHPSSSTLDFGILKNISSGDATSINDLSSDHNPVSFEININVSLASAAKNVNITNWTVFYESIYNRIPGKPKMSTIAEVDDCIRQFTCNITTAINLATKSRVISGPFRQLPSFIVDKIKLKNRFRKYYQQTFYPLYKSKAYKLQKEIHEDIVNFDNNRWRETIEGISSEDNSLYEMNRKLSKKIIPTPPILDSDGMKYTPLGKANAFRFSLENSFQVNPEPYCNNHIKKVNRSISNYFQKLQIISQLDLVTPQEVIFLIKKLNPRKDTGPYGVSNNALRMLTLNAVTHLTKIFNKCLSLQHFPDSWKLAHVLMFPKPNQNHKLPGSYRPISLLSNIGKLYEKILLKRLNDHCFSNNIIPN</sequence>
<keyword evidence="2" id="KW-0695">RNA-directed DNA polymerase</keyword>
<dbReference type="SUPFAM" id="SSF56219">
    <property type="entry name" value="DNase I-like"/>
    <property type="match status" value="1"/>
</dbReference>
<dbReference type="Proteomes" id="UP000499080">
    <property type="component" value="Unassembled WGS sequence"/>
</dbReference>
<keyword evidence="2" id="KW-0808">Transferase</keyword>
<gene>
    <name evidence="2" type="primary">X-elementORF2_909</name>
    <name evidence="2" type="ORF">AVEN_158507_1</name>
</gene>
<accession>A0A4Y2JGT6</accession>
<dbReference type="Gene3D" id="3.60.10.10">
    <property type="entry name" value="Endonuclease/exonuclease/phosphatase"/>
    <property type="match status" value="1"/>
</dbReference>
<evidence type="ECO:0000313" key="2">
    <source>
        <dbReference type="EMBL" id="GBM89207.1"/>
    </source>
</evidence>
<keyword evidence="2" id="KW-0548">Nucleotidyltransferase</keyword>
<feature type="domain" description="Endonuclease/exonuclease/phosphatase" evidence="1">
    <location>
        <begin position="43"/>
        <end position="144"/>
    </location>
</feature>